<feature type="compositionally biased region" description="Basic and acidic residues" evidence="1">
    <location>
        <begin position="24"/>
        <end position="39"/>
    </location>
</feature>
<evidence type="ECO:0000313" key="3">
    <source>
        <dbReference type="Proteomes" id="UP000824540"/>
    </source>
</evidence>
<evidence type="ECO:0000256" key="1">
    <source>
        <dbReference type="SAM" id="MobiDB-lite"/>
    </source>
</evidence>
<dbReference type="Proteomes" id="UP000824540">
    <property type="component" value="Unassembled WGS sequence"/>
</dbReference>
<gene>
    <name evidence="2" type="ORF">JZ751_014580</name>
</gene>
<sequence>MPPVGKYKIINVDELQRYFIPGSRTEKREKDSSGSDSKRSRAPSFGVVCPPGNQTAKWLVRLTSVRKRRQRESSGHPLSPLRVLV</sequence>
<proteinExistence type="predicted"/>
<reference evidence="2" key="1">
    <citation type="thesis" date="2021" institute="BYU ScholarsArchive" country="Provo, UT, USA">
        <title>Applications of and Algorithms for Genome Assembly and Genomic Analyses with an Emphasis on Marine Teleosts.</title>
        <authorList>
            <person name="Pickett B.D."/>
        </authorList>
    </citation>
    <scope>NUCLEOTIDE SEQUENCE</scope>
    <source>
        <strain evidence="2">HI-2016</strain>
    </source>
</reference>
<comment type="caution">
    <text evidence="2">The sequence shown here is derived from an EMBL/GenBank/DDBJ whole genome shotgun (WGS) entry which is preliminary data.</text>
</comment>
<evidence type="ECO:0000313" key="2">
    <source>
        <dbReference type="EMBL" id="KAG9332482.1"/>
    </source>
</evidence>
<accession>A0A8T2N465</accession>
<protein>
    <submittedName>
        <fullName evidence="2">Uncharacterized protein</fullName>
    </submittedName>
</protein>
<organism evidence="2 3">
    <name type="scientific">Albula glossodonta</name>
    <name type="common">roundjaw bonefish</name>
    <dbReference type="NCBI Taxonomy" id="121402"/>
    <lineage>
        <taxon>Eukaryota</taxon>
        <taxon>Metazoa</taxon>
        <taxon>Chordata</taxon>
        <taxon>Craniata</taxon>
        <taxon>Vertebrata</taxon>
        <taxon>Euteleostomi</taxon>
        <taxon>Actinopterygii</taxon>
        <taxon>Neopterygii</taxon>
        <taxon>Teleostei</taxon>
        <taxon>Albuliformes</taxon>
        <taxon>Albulidae</taxon>
        <taxon>Albula</taxon>
    </lineage>
</organism>
<dbReference type="AlphaFoldDB" id="A0A8T2N465"/>
<keyword evidence="3" id="KW-1185">Reference proteome</keyword>
<feature type="region of interest" description="Disordered" evidence="1">
    <location>
        <begin position="21"/>
        <end position="47"/>
    </location>
</feature>
<name>A0A8T2N465_9TELE</name>
<dbReference type="EMBL" id="JAFBMS010000237">
    <property type="protein sequence ID" value="KAG9332482.1"/>
    <property type="molecule type" value="Genomic_DNA"/>
</dbReference>